<keyword evidence="3" id="KW-1185">Reference proteome</keyword>
<reference evidence="1 3" key="1">
    <citation type="journal article" date="2011" name="Nature">
        <title>The Medicago genome provides insight into the evolution of rhizobial symbioses.</title>
        <authorList>
            <person name="Young N.D."/>
            <person name="Debelle F."/>
            <person name="Oldroyd G.E."/>
            <person name="Geurts R."/>
            <person name="Cannon S.B."/>
            <person name="Udvardi M.K."/>
            <person name="Benedito V.A."/>
            <person name="Mayer K.F."/>
            <person name="Gouzy J."/>
            <person name="Schoof H."/>
            <person name="Van de Peer Y."/>
            <person name="Proost S."/>
            <person name="Cook D.R."/>
            <person name="Meyers B.C."/>
            <person name="Spannagl M."/>
            <person name="Cheung F."/>
            <person name="De Mita S."/>
            <person name="Krishnakumar V."/>
            <person name="Gundlach H."/>
            <person name="Zhou S."/>
            <person name="Mudge J."/>
            <person name="Bharti A.K."/>
            <person name="Murray J.D."/>
            <person name="Naoumkina M.A."/>
            <person name="Rosen B."/>
            <person name="Silverstein K.A."/>
            <person name="Tang H."/>
            <person name="Rombauts S."/>
            <person name="Zhao P.X."/>
            <person name="Zhou P."/>
            <person name="Barbe V."/>
            <person name="Bardou P."/>
            <person name="Bechner M."/>
            <person name="Bellec A."/>
            <person name="Berger A."/>
            <person name="Berges H."/>
            <person name="Bidwell S."/>
            <person name="Bisseling T."/>
            <person name="Choisne N."/>
            <person name="Couloux A."/>
            <person name="Denny R."/>
            <person name="Deshpande S."/>
            <person name="Dai X."/>
            <person name="Doyle J.J."/>
            <person name="Dudez A.M."/>
            <person name="Farmer A.D."/>
            <person name="Fouteau S."/>
            <person name="Franken C."/>
            <person name="Gibelin C."/>
            <person name="Gish J."/>
            <person name="Goldstein S."/>
            <person name="Gonzalez A.J."/>
            <person name="Green P.J."/>
            <person name="Hallab A."/>
            <person name="Hartog M."/>
            <person name="Hua A."/>
            <person name="Humphray S.J."/>
            <person name="Jeong D.H."/>
            <person name="Jing Y."/>
            <person name="Jocker A."/>
            <person name="Kenton S.M."/>
            <person name="Kim D.J."/>
            <person name="Klee K."/>
            <person name="Lai H."/>
            <person name="Lang C."/>
            <person name="Lin S."/>
            <person name="Macmil S.L."/>
            <person name="Magdelenat G."/>
            <person name="Matthews L."/>
            <person name="McCorrison J."/>
            <person name="Monaghan E.L."/>
            <person name="Mun J.H."/>
            <person name="Najar F.Z."/>
            <person name="Nicholson C."/>
            <person name="Noirot C."/>
            <person name="O'Bleness M."/>
            <person name="Paule C.R."/>
            <person name="Poulain J."/>
            <person name="Prion F."/>
            <person name="Qin B."/>
            <person name="Qu C."/>
            <person name="Retzel E.F."/>
            <person name="Riddle C."/>
            <person name="Sallet E."/>
            <person name="Samain S."/>
            <person name="Samson N."/>
            <person name="Sanders I."/>
            <person name="Saurat O."/>
            <person name="Scarpelli C."/>
            <person name="Schiex T."/>
            <person name="Segurens B."/>
            <person name="Severin A.J."/>
            <person name="Sherrier D.J."/>
            <person name="Shi R."/>
            <person name="Sims S."/>
            <person name="Singer S.R."/>
            <person name="Sinharoy S."/>
            <person name="Sterck L."/>
            <person name="Viollet A."/>
            <person name="Wang B.B."/>
            <person name="Wang K."/>
            <person name="Wang M."/>
            <person name="Wang X."/>
            <person name="Warfsmann J."/>
            <person name="Weissenbach J."/>
            <person name="White D.D."/>
            <person name="White J.D."/>
            <person name="Wiley G.B."/>
            <person name="Wincker P."/>
            <person name="Xing Y."/>
            <person name="Yang L."/>
            <person name="Yao Z."/>
            <person name="Ying F."/>
            <person name="Zhai J."/>
            <person name="Zhou L."/>
            <person name="Zuber A."/>
            <person name="Denarie J."/>
            <person name="Dixon R.A."/>
            <person name="May G.D."/>
            <person name="Schwartz D.C."/>
            <person name="Rogers J."/>
            <person name="Quetier F."/>
            <person name="Town C.D."/>
            <person name="Roe B.A."/>
        </authorList>
    </citation>
    <scope>NUCLEOTIDE SEQUENCE [LARGE SCALE GENOMIC DNA]</scope>
    <source>
        <strain evidence="1">A17</strain>
        <strain evidence="2 3">cv. Jemalong A17</strain>
    </source>
</reference>
<dbReference type="EnsemblPlants" id="KEH35512">
    <property type="protein sequence ID" value="KEH35512"/>
    <property type="gene ID" value="MTR_3g093650"/>
</dbReference>
<dbReference type="EMBL" id="CM001219">
    <property type="protein sequence ID" value="KEH35512.1"/>
    <property type="molecule type" value="Genomic_DNA"/>
</dbReference>
<protein>
    <submittedName>
        <fullName evidence="1 2">Uncharacterized protein</fullName>
    </submittedName>
</protein>
<evidence type="ECO:0000313" key="3">
    <source>
        <dbReference type="Proteomes" id="UP000002051"/>
    </source>
</evidence>
<dbReference type="Proteomes" id="UP000002051">
    <property type="component" value="Chromosome 3"/>
</dbReference>
<proteinExistence type="predicted"/>
<name>A0A072V105_MEDTR</name>
<gene>
    <name evidence="1" type="ordered locus">MTR_3g093650</name>
</gene>
<accession>A0A072V105</accession>
<dbReference type="AlphaFoldDB" id="A0A072V105"/>
<reference evidence="1 3" key="2">
    <citation type="journal article" date="2014" name="BMC Genomics">
        <title>An improved genome release (version Mt4.0) for the model legume Medicago truncatula.</title>
        <authorList>
            <person name="Tang H."/>
            <person name="Krishnakumar V."/>
            <person name="Bidwell S."/>
            <person name="Rosen B."/>
            <person name="Chan A."/>
            <person name="Zhou S."/>
            <person name="Gentzbittel L."/>
            <person name="Childs K.L."/>
            <person name="Yandell M."/>
            <person name="Gundlach H."/>
            <person name="Mayer K.F."/>
            <person name="Schwartz D.C."/>
            <person name="Town C.D."/>
        </authorList>
    </citation>
    <scope>GENOME REANNOTATION</scope>
    <source>
        <strain evidence="1">A17</strain>
        <strain evidence="2 3">cv. Jemalong A17</strain>
    </source>
</reference>
<evidence type="ECO:0000313" key="2">
    <source>
        <dbReference type="EnsemblPlants" id="KEH35512"/>
    </source>
</evidence>
<reference evidence="2" key="3">
    <citation type="submission" date="2015-04" db="UniProtKB">
        <authorList>
            <consortium name="EnsemblPlants"/>
        </authorList>
    </citation>
    <scope>IDENTIFICATION</scope>
    <source>
        <strain evidence="2">cv. Jemalong A17</strain>
    </source>
</reference>
<evidence type="ECO:0000313" key="1">
    <source>
        <dbReference type="EMBL" id="KEH35512.1"/>
    </source>
</evidence>
<organism evidence="1 3">
    <name type="scientific">Medicago truncatula</name>
    <name type="common">Barrel medic</name>
    <name type="synonym">Medicago tribuloides</name>
    <dbReference type="NCBI Taxonomy" id="3880"/>
    <lineage>
        <taxon>Eukaryota</taxon>
        <taxon>Viridiplantae</taxon>
        <taxon>Streptophyta</taxon>
        <taxon>Embryophyta</taxon>
        <taxon>Tracheophyta</taxon>
        <taxon>Spermatophyta</taxon>
        <taxon>Magnoliopsida</taxon>
        <taxon>eudicotyledons</taxon>
        <taxon>Gunneridae</taxon>
        <taxon>Pentapetalae</taxon>
        <taxon>rosids</taxon>
        <taxon>fabids</taxon>
        <taxon>Fabales</taxon>
        <taxon>Fabaceae</taxon>
        <taxon>Papilionoideae</taxon>
        <taxon>50 kb inversion clade</taxon>
        <taxon>NPAAA clade</taxon>
        <taxon>Hologalegina</taxon>
        <taxon>IRL clade</taxon>
        <taxon>Trifolieae</taxon>
        <taxon>Medicago</taxon>
    </lineage>
</organism>
<dbReference type="HOGENOM" id="CLU_3090243_0_0_1"/>
<sequence length="52" mass="6050">MASQPIQDLLGHMLSDHRYRAIRVMHQMPSPRCQICSKFEARVRNLGRSQKA</sequence>